<gene>
    <name evidence="2" type="ORF">HYY20_07085</name>
</gene>
<dbReference type="Proteomes" id="UP000769766">
    <property type="component" value="Unassembled WGS sequence"/>
</dbReference>
<reference evidence="2" key="1">
    <citation type="submission" date="2020-07" db="EMBL/GenBank/DDBJ databases">
        <title>Huge and variable diversity of episymbiotic CPR bacteria and DPANN archaea in groundwater ecosystems.</title>
        <authorList>
            <person name="He C.Y."/>
            <person name="Keren R."/>
            <person name="Whittaker M."/>
            <person name="Farag I.F."/>
            <person name="Doudna J."/>
            <person name="Cate J.H.D."/>
            <person name="Banfield J.F."/>
        </authorList>
    </citation>
    <scope>NUCLEOTIDE SEQUENCE</scope>
    <source>
        <strain evidence="2">NC_groundwater_672_Ag_B-0.1um_62_36</strain>
    </source>
</reference>
<dbReference type="InterPro" id="IPR052894">
    <property type="entry name" value="AsmA-related"/>
</dbReference>
<dbReference type="GO" id="GO:0005886">
    <property type="term" value="C:plasma membrane"/>
    <property type="evidence" value="ECO:0007669"/>
    <property type="project" value="TreeGrafter"/>
</dbReference>
<accession>A0A932FYN0</accession>
<dbReference type="EMBL" id="JACPRF010000215">
    <property type="protein sequence ID" value="MBI2876629.1"/>
    <property type="molecule type" value="Genomic_DNA"/>
</dbReference>
<feature type="domain" description="YhdP central" evidence="1">
    <location>
        <begin position="871"/>
        <end position="1097"/>
    </location>
</feature>
<dbReference type="PANTHER" id="PTHR30441:SF4">
    <property type="entry name" value="PROTEIN ASMA"/>
    <property type="match status" value="1"/>
</dbReference>
<dbReference type="Pfam" id="PF13116">
    <property type="entry name" value="YhdP"/>
    <property type="match status" value="2"/>
</dbReference>
<comment type="caution">
    <text evidence="2">The sequence shown here is derived from an EMBL/GenBank/DDBJ whole genome shotgun (WGS) entry which is preliminary data.</text>
</comment>
<protein>
    <submittedName>
        <fullName evidence="2">AsmA-like C-terminal domain-containing protein</fullName>
    </submittedName>
</protein>
<dbReference type="PANTHER" id="PTHR30441">
    <property type="entry name" value="DUF748 DOMAIN-CONTAINING PROTEIN"/>
    <property type="match status" value="1"/>
</dbReference>
<name>A0A932FYN0_UNCTE</name>
<dbReference type="AlphaFoldDB" id="A0A932FYN0"/>
<proteinExistence type="predicted"/>
<evidence type="ECO:0000313" key="2">
    <source>
        <dbReference type="EMBL" id="MBI2876629.1"/>
    </source>
</evidence>
<dbReference type="GO" id="GO:0090313">
    <property type="term" value="P:regulation of protein targeting to membrane"/>
    <property type="evidence" value="ECO:0007669"/>
    <property type="project" value="TreeGrafter"/>
</dbReference>
<organism evidence="2 3">
    <name type="scientific">Tectimicrobiota bacterium</name>
    <dbReference type="NCBI Taxonomy" id="2528274"/>
    <lineage>
        <taxon>Bacteria</taxon>
        <taxon>Pseudomonadati</taxon>
        <taxon>Nitrospinota/Tectimicrobiota group</taxon>
        <taxon>Candidatus Tectimicrobiota</taxon>
    </lineage>
</organism>
<sequence length="1153" mass="128023">MASRLGRTLEVPSEVGGLTFGLQEGDLSVTLTDVYLYEPGTRQKAVIAPKLRLELEPLALTSKQLDVQRAIFERPTIRLFRGKDGRIRLLGVPFSDFFRRPGEATKGWKVGPFSLEKVKELVIQEGRIELVDLFPPRHPPSPISAVVNLTLQGLSPVHPWSFAGKGVLLPDAADAPRPTFQVVGHIGQVTGKRPPAHLALTQAELTLKDFKPELIQEIFPSVKPLHQVRGRVSLTLTYAGKSFQEFQTRGKVDLSSLVWDAPQLFPEPVHLSDLLLSYEGQRQGDRLRATASLEGERLIGQGAFTLGGPSREGRRLEMALSFPPLVWEEAKPYLPWNAMSRGLSHFLADNLSGGRVVSLELKAAGRPEALLQVEQALRTGLLSAQVAFEDLTYRFSGSFPPVTEMKGLAHLEQGRLHLSHLQGVSEGLRMTGGKGMLLLSEGHQPLDLTVEAQGDLGAYLPTIGYDTLPPRLSVFRRLRGLEGQGELLLLLNGPTRGGDYPEHFQGRLTLLGGRFSATRFPLPFSQLHGTIAFNSQVLHTSSLQGIAGSSPFSLQGTVAGYLQPRPEINLGVGASLTAPDLKELLPAGLLSGLASARPLDLQLSLQGTPEVLHFRQELDLTPASYATFGGEKPSRLSNRLFLEGVWRREEENQRLEIQKLLFLLPFSEVRGAGYVLLQPRPYLELSLEVPRFGLPELVQLVYREEGWRGDAHLRGTLQLKGPWKEPGGLQVAGQLELQGERLEIPQLALPLRQLQASLRFDPEGFGLGSGQLRVEDTLLSISGELLRTPQPVVHFRLSGGELNLDQLLRGNLIQESLSRSVQQGSLKRAEGEDLIRFLVRQLTENPIFRVPWEGQVDLDRLVFRNFPFQGLHIDGSLGGRGLELKDLTFKLDQGKIRLKAIFHVPPNDLPRMMLAAQAVDLNTRASFRRLGMEGDLFSGSFHLEGSVQGTGKTQDQLLKSLEGDVALELREGRIHRFSWLSRILSLMNLYQLAQARLPDLMSEGVPFDSIRGTFTIKHGVAHTKDFLLQGPAMSMSAVGDIYLYKGTLKMIVGVQPFETFEKVVGLVPFASYILLGKEKKLVVAYFRIKGRLNNPSVAPRPVDTISKSLLGIVERTLRFPMEFPSQIPILGQESFWNRVYQSWKKVYQWVKFW</sequence>
<feature type="domain" description="YhdP central" evidence="1">
    <location>
        <begin position="243"/>
        <end position="606"/>
    </location>
</feature>
<evidence type="ECO:0000313" key="3">
    <source>
        <dbReference type="Proteomes" id="UP000769766"/>
    </source>
</evidence>
<evidence type="ECO:0000259" key="1">
    <source>
        <dbReference type="Pfam" id="PF13116"/>
    </source>
</evidence>
<dbReference type="InterPro" id="IPR025263">
    <property type="entry name" value="YhdP_central"/>
</dbReference>